<dbReference type="Pfam" id="PF00534">
    <property type="entry name" value="Glycos_transf_1"/>
    <property type="match status" value="1"/>
</dbReference>
<protein>
    <submittedName>
        <fullName evidence="3">D-inositol 3-phosphate glycosyltransferase</fullName>
    </submittedName>
</protein>
<keyword evidence="3" id="KW-0808">Transferase</keyword>
<dbReference type="PANTHER" id="PTHR45947">
    <property type="entry name" value="SULFOQUINOVOSYL TRANSFERASE SQD2"/>
    <property type="match status" value="1"/>
</dbReference>
<keyword evidence="4" id="KW-1185">Reference proteome</keyword>
<accession>A0A1L8CLW0</accession>
<evidence type="ECO:0000259" key="1">
    <source>
        <dbReference type="Pfam" id="PF00534"/>
    </source>
</evidence>
<evidence type="ECO:0000259" key="2">
    <source>
        <dbReference type="Pfam" id="PF13439"/>
    </source>
</evidence>
<dbReference type="GO" id="GO:0016757">
    <property type="term" value="F:glycosyltransferase activity"/>
    <property type="evidence" value="ECO:0007669"/>
    <property type="project" value="InterPro"/>
</dbReference>
<feature type="domain" description="Glycosyl transferase family 1" evidence="1">
    <location>
        <begin position="193"/>
        <end position="354"/>
    </location>
</feature>
<dbReference type="InterPro" id="IPR028098">
    <property type="entry name" value="Glyco_trans_4-like_N"/>
</dbReference>
<reference evidence="3 4" key="1">
    <citation type="journal article" date="2017" name="Arch. Microbiol.">
        <title>Mariprofundus micogutta sp. nov., a novel iron-oxidizing zetaproteobacterium isolated from a deep-sea hydrothermal field at the Bayonnaise knoll of the Izu-Ogasawara arc, and a description of Mariprofundales ord. nov. and Zetaproteobacteria classis nov.</title>
        <authorList>
            <person name="Makita H."/>
            <person name="Tanaka E."/>
            <person name="Mitsunobu S."/>
            <person name="Miyazaki M."/>
            <person name="Nunoura T."/>
            <person name="Uematsu K."/>
            <person name="Takaki Y."/>
            <person name="Nishi S."/>
            <person name="Shimamura S."/>
            <person name="Takai K."/>
        </authorList>
    </citation>
    <scope>NUCLEOTIDE SEQUENCE [LARGE SCALE GENOMIC DNA]</scope>
    <source>
        <strain evidence="3 4">ET2</strain>
    </source>
</reference>
<dbReference type="Gene3D" id="3.40.50.2000">
    <property type="entry name" value="Glycogen Phosphorylase B"/>
    <property type="match status" value="2"/>
</dbReference>
<dbReference type="OrthoDB" id="9764577at2"/>
<dbReference type="InterPro" id="IPR050194">
    <property type="entry name" value="Glycosyltransferase_grp1"/>
</dbReference>
<dbReference type="PANTHER" id="PTHR45947:SF3">
    <property type="entry name" value="SULFOQUINOVOSYL TRANSFERASE SQD2"/>
    <property type="match status" value="1"/>
</dbReference>
<feature type="domain" description="Glycosyltransferase subfamily 4-like N-terminal" evidence="2">
    <location>
        <begin position="18"/>
        <end position="186"/>
    </location>
</feature>
<name>A0A1L8CLW0_9PROT</name>
<sequence length="388" mass="43555">MSNFTILHTVDSLHPKAGGPSRTVVQLCDSLVKNDAVDVMLLSQRMAGEPSASSISKTVKRLFAESTSRYSLSFGLPMRSELGSLVRENHFSLIHDHGVWSPSNHWVAQTARHFEIPFIIQPRGMLEPWAMNHKAWKKRAAMALYQKRDLETAEVLIATSHEEYENLRRVGLHQPIAVIPNGVHSDQHMTFSVSKSPDLKRTVLFLSRIHSKKGLLNLIRAWGQLKLDGWRLCLAGPDDVNHLSEVMTLAKKLGVNDSVEYVGVVDGEEKSKLYYSSDLFVLPTFSENFGVVVAEALAHGVPVITTKGAPWSDLESYGCGWWVDIGVEPLVIALHEAMTLSDNKRQVMGELGREYVRRYDWDDIAQTMTEVYRWVLSIGDKPNCVHEG</sequence>
<dbReference type="AlphaFoldDB" id="A0A1L8CLW0"/>
<dbReference type="EMBL" id="BDFD01000005">
    <property type="protein sequence ID" value="GAV19891.1"/>
    <property type="molecule type" value="Genomic_DNA"/>
</dbReference>
<dbReference type="SUPFAM" id="SSF53756">
    <property type="entry name" value="UDP-Glycosyltransferase/glycogen phosphorylase"/>
    <property type="match status" value="1"/>
</dbReference>
<organism evidence="3 4">
    <name type="scientific">Mariprofundus micogutta</name>
    <dbReference type="NCBI Taxonomy" id="1921010"/>
    <lineage>
        <taxon>Bacteria</taxon>
        <taxon>Pseudomonadati</taxon>
        <taxon>Pseudomonadota</taxon>
        <taxon>Candidatius Mariprofundia</taxon>
        <taxon>Mariprofundales</taxon>
        <taxon>Mariprofundaceae</taxon>
        <taxon>Mariprofundus</taxon>
    </lineage>
</organism>
<gene>
    <name evidence="3" type="ORF">MMIC_P0849</name>
</gene>
<evidence type="ECO:0000313" key="3">
    <source>
        <dbReference type="EMBL" id="GAV19891.1"/>
    </source>
</evidence>
<dbReference type="InterPro" id="IPR001296">
    <property type="entry name" value="Glyco_trans_1"/>
</dbReference>
<dbReference type="STRING" id="1921010.MMIC_P0849"/>
<dbReference type="RefSeq" id="WP_072659220.1">
    <property type="nucleotide sequence ID" value="NZ_BDFD01000005.1"/>
</dbReference>
<dbReference type="Proteomes" id="UP000231632">
    <property type="component" value="Unassembled WGS sequence"/>
</dbReference>
<comment type="caution">
    <text evidence="3">The sequence shown here is derived from an EMBL/GenBank/DDBJ whole genome shotgun (WGS) entry which is preliminary data.</text>
</comment>
<evidence type="ECO:0000313" key="4">
    <source>
        <dbReference type="Proteomes" id="UP000231632"/>
    </source>
</evidence>
<proteinExistence type="predicted"/>
<dbReference type="Pfam" id="PF13439">
    <property type="entry name" value="Glyco_transf_4"/>
    <property type="match status" value="1"/>
</dbReference>